<dbReference type="InterPro" id="IPR013434">
    <property type="entry name" value="CHP02611"/>
</dbReference>
<dbReference type="eggNOG" id="ENOG5032ZIV">
    <property type="taxonomic scope" value="Bacteria"/>
</dbReference>
<accession>K6V067</accession>
<dbReference type="AlphaFoldDB" id="K6V067"/>
<evidence type="ECO:0000313" key="2">
    <source>
        <dbReference type="EMBL" id="GAB89208.1"/>
    </source>
</evidence>
<evidence type="ECO:0000256" key="1">
    <source>
        <dbReference type="SAM" id="Phobius"/>
    </source>
</evidence>
<keyword evidence="1" id="KW-1133">Transmembrane helix</keyword>
<dbReference type="STRING" id="1108045.GORHZ_053_00610"/>
<evidence type="ECO:0008006" key="4">
    <source>
        <dbReference type="Google" id="ProtNLM"/>
    </source>
</evidence>
<gene>
    <name evidence="2" type="ORF">GORHZ_053_00610</name>
</gene>
<organism evidence="2 3">
    <name type="scientific">Gordonia rhizosphera NBRC 16068</name>
    <dbReference type="NCBI Taxonomy" id="1108045"/>
    <lineage>
        <taxon>Bacteria</taxon>
        <taxon>Bacillati</taxon>
        <taxon>Actinomycetota</taxon>
        <taxon>Actinomycetes</taxon>
        <taxon>Mycobacteriales</taxon>
        <taxon>Gordoniaceae</taxon>
        <taxon>Gordonia</taxon>
    </lineage>
</organism>
<keyword evidence="1" id="KW-0472">Membrane</keyword>
<dbReference type="Pfam" id="PF09656">
    <property type="entry name" value="PGPGW"/>
    <property type="match status" value="1"/>
</dbReference>
<dbReference type="InterPro" id="IPR019099">
    <property type="entry name" value="Uncharacterised_PGPGW_TM"/>
</dbReference>
<evidence type="ECO:0000313" key="3">
    <source>
        <dbReference type="Proteomes" id="UP000008363"/>
    </source>
</evidence>
<dbReference type="Proteomes" id="UP000008363">
    <property type="component" value="Unassembled WGS sequence"/>
</dbReference>
<keyword evidence="3" id="KW-1185">Reference proteome</keyword>
<feature type="transmembrane region" description="Helical" evidence="1">
    <location>
        <begin position="56"/>
        <end position="78"/>
    </location>
</feature>
<feature type="transmembrane region" description="Helical" evidence="1">
    <location>
        <begin position="99"/>
        <end position="125"/>
    </location>
</feature>
<comment type="caution">
    <text evidence="2">The sequence shown here is derived from an EMBL/GenBank/DDBJ whole genome shotgun (WGS) entry which is preliminary data.</text>
</comment>
<reference evidence="2 3" key="1">
    <citation type="submission" date="2012-08" db="EMBL/GenBank/DDBJ databases">
        <title>Whole genome shotgun sequence of Gordonia rhizosphera NBRC 16068.</title>
        <authorList>
            <person name="Takarada H."/>
            <person name="Isaki S."/>
            <person name="Hosoyama A."/>
            <person name="Tsuchikane K."/>
            <person name="Katsumata H."/>
            <person name="Baba S."/>
            <person name="Ohji S."/>
            <person name="Yamazaki S."/>
            <person name="Fujita N."/>
        </authorList>
    </citation>
    <scope>NUCLEOTIDE SEQUENCE [LARGE SCALE GENOMIC DNA]</scope>
    <source>
        <strain evidence="2 3">NBRC 16068</strain>
    </source>
</reference>
<dbReference type="OrthoDB" id="3295542at2"/>
<keyword evidence="1" id="KW-0812">Transmembrane</keyword>
<name>K6V067_9ACTN</name>
<dbReference type="NCBIfam" id="TIGR02611">
    <property type="entry name" value="TIGR02611 family protein"/>
    <property type="match status" value="1"/>
</dbReference>
<sequence>MSAWKRLRVWGRKRRYVIRQNPRQHRAYRIAVGVLGTIVLAGGVVAIPYPGPGWLIVFVGLGILASEFHWAHRVLVFARGRYDAWTDWIARQHWSVQGGVWMGTAAIVLVTLWLLGVIAMVAGWVNVHADWLASPIL</sequence>
<dbReference type="RefSeq" id="WP_006331159.1">
    <property type="nucleotide sequence ID" value="NZ_BAHC01000053.1"/>
</dbReference>
<protein>
    <recommendedName>
        <fullName evidence="4">TIGR02611 family protein</fullName>
    </recommendedName>
</protein>
<dbReference type="EMBL" id="BAHC01000053">
    <property type="protein sequence ID" value="GAB89208.1"/>
    <property type="molecule type" value="Genomic_DNA"/>
</dbReference>
<proteinExistence type="predicted"/>